<protein>
    <submittedName>
        <fullName evidence="1">Uncharacterized protein</fullName>
    </submittedName>
</protein>
<accession>A0A8W8M4P2</accession>
<dbReference type="AlphaFoldDB" id="A0A8W8M4P2"/>
<evidence type="ECO:0000313" key="1">
    <source>
        <dbReference type="EnsemblMetazoa" id="G31154.1:cds"/>
    </source>
</evidence>
<reference evidence="1" key="1">
    <citation type="submission" date="2022-08" db="UniProtKB">
        <authorList>
            <consortium name="EnsemblMetazoa"/>
        </authorList>
    </citation>
    <scope>IDENTIFICATION</scope>
    <source>
        <strain evidence="1">05x7-T-G4-1.051#20</strain>
    </source>
</reference>
<evidence type="ECO:0000313" key="2">
    <source>
        <dbReference type="Proteomes" id="UP000005408"/>
    </source>
</evidence>
<organism evidence="1 2">
    <name type="scientific">Magallana gigas</name>
    <name type="common">Pacific oyster</name>
    <name type="synonym">Crassostrea gigas</name>
    <dbReference type="NCBI Taxonomy" id="29159"/>
    <lineage>
        <taxon>Eukaryota</taxon>
        <taxon>Metazoa</taxon>
        <taxon>Spiralia</taxon>
        <taxon>Lophotrochozoa</taxon>
        <taxon>Mollusca</taxon>
        <taxon>Bivalvia</taxon>
        <taxon>Autobranchia</taxon>
        <taxon>Pteriomorphia</taxon>
        <taxon>Ostreida</taxon>
        <taxon>Ostreoidea</taxon>
        <taxon>Ostreidae</taxon>
        <taxon>Magallana</taxon>
    </lineage>
</organism>
<name>A0A8W8M4P2_MAGGI</name>
<dbReference type="Proteomes" id="UP000005408">
    <property type="component" value="Unassembled WGS sequence"/>
</dbReference>
<dbReference type="EnsemblMetazoa" id="G31154.1">
    <property type="protein sequence ID" value="G31154.1:cds"/>
    <property type="gene ID" value="G31154"/>
</dbReference>
<keyword evidence="2" id="KW-1185">Reference proteome</keyword>
<sequence length="153" mass="18314">MLSACQGQFPFQEKNFPYNVLYWNDKEKTDSSVFDLTEQEINKDIEDRNLFFKGGLATLRHRRTIQRLVLCYKIRNQLVDIDPEKYYTPGDIRTRGSPRLRQQRASKEVYRNFFFPRSVRDWNRLPESVAAAPTIEEFRTRLASVHWTQPYCK</sequence>
<proteinExistence type="predicted"/>